<dbReference type="FunFam" id="3.40.50.12160:FF:000003">
    <property type="entry name" value="CDK5 regulatory subunit-associated protein 1"/>
    <property type="match status" value="1"/>
</dbReference>
<dbReference type="GO" id="GO:0051539">
    <property type="term" value="F:4 iron, 4 sulfur cluster binding"/>
    <property type="evidence" value="ECO:0007669"/>
    <property type="project" value="UniProtKB-KW"/>
</dbReference>
<evidence type="ECO:0000259" key="8">
    <source>
        <dbReference type="PROSITE" id="PS51449"/>
    </source>
</evidence>
<keyword evidence="5" id="KW-0408">Iron</keyword>
<dbReference type="InterPro" id="IPR006638">
    <property type="entry name" value="Elp3/MiaA/NifB-like_rSAM"/>
</dbReference>
<feature type="domain" description="Radical SAM core" evidence="9">
    <location>
        <begin position="143"/>
        <end position="375"/>
    </location>
</feature>
<keyword evidence="2" id="KW-0004">4Fe-4S</keyword>
<dbReference type="PROSITE" id="PS51449">
    <property type="entry name" value="MTTASE_N"/>
    <property type="match status" value="1"/>
</dbReference>
<dbReference type="InterPro" id="IPR002792">
    <property type="entry name" value="TRAM_dom"/>
</dbReference>
<dbReference type="Pfam" id="PF00919">
    <property type="entry name" value="UPF0004"/>
    <property type="match status" value="1"/>
</dbReference>
<name>A0A3B1C6X1_9ZZZZ</name>
<evidence type="ECO:0000256" key="6">
    <source>
        <dbReference type="ARBA" id="ARBA00023014"/>
    </source>
</evidence>
<dbReference type="InterPro" id="IPR038135">
    <property type="entry name" value="Methylthiotransferase_N_sf"/>
</dbReference>
<keyword evidence="10" id="KW-0808">Transferase</keyword>
<dbReference type="PANTHER" id="PTHR43020:SF2">
    <property type="entry name" value="MITOCHONDRIAL TRNA METHYLTHIOTRANSFERASE CDK5RAP1"/>
    <property type="match status" value="1"/>
</dbReference>
<dbReference type="InterPro" id="IPR020612">
    <property type="entry name" value="Methylthiotransferase_CS"/>
</dbReference>
<dbReference type="FunFam" id="3.80.30.20:FF:000001">
    <property type="entry name" value="tRNA-2-methylthio-N(6)-dimethylallyladenosine synthase 2"/>
    <property type="match status" value="1"/>
</dbReference>
<dbReference type="Pfam" id="PF01938">
    <property type="entry name" value="TRAM"/>
    <property type="match status" value="1"/>
</dbReference>
<dbReference type="Gene3D" id="3.40.50.12160">
    <property type="entry name" value="Methylthiotransferase, N-terminal domain"/>
    <property type="match status" value="1"/>
</dbReference>
<dbReference type="InterPro" id="IPR023404">
    <property type="entry name" value="rSAM_horseshoe"/>
</dbReference>
<gene>
    <name evidence="10" type="ORF">MNBD_NITROSPINAE04-1481</name>
</gene>
<dbReference type="SFLD" id="SFLDS00029">
    <property type="entry name" value="Radical_SAM"/>
    <property type="match status" value="1"/>
</dbReference>
<organism evidence="10">
    <name type="scientific">hydrothermal vent metagenome</name>
    <dbReference type="NCBI Taxonomy" id="652676"/>
    <lineage>
        <taxon>unclassified sequences</taxon>
        <taxon>metagenomes</taxon>
        <taxon>ecological metagenomes</taxon>
    </lineage>
</organism>
<evidence type="ECO:0000259" key="9">
    <source>
        <dbReference type="PROSITE" id="PS51918"/>
    </source>
</evidence>
<evidence type="ECO:0000256" key="5">
    <source>
        <dbReference type="ARBA" id="ARBA00023004"/>
    </source>
</evidence>
<dbReference type="PROSITE" id="PS50926">
    <property type="entry name" value="TRAM"/>
    <property type="match status" value="1"/>
</dbReference>
<dbReference type="SFLD" id="SFLDG01082">
    <property type="entry name" value="B12-binding_domain_containing"/>
    <property type="match status" value="1"/>
</dbReference>
<feature type="domain" description="TRAM" evidence="7">
    <location>
        <begin position="378"/>
        <end position="441"/>
    </location>
</feature>
<feature type="domain" description="MTTase N-terminal" evidence="8">
    <location>
        <begin position="7"/>
        <end position="122"/>
    </location>
</feature>
<dbReference type="InterPro" id="IPR058240">
    <property type="entry name" value="rSAM_sf"/>
</dbReference>
<dbReference type="InterPro" id="IPR007197">
    <property type="entry name" value="rSAM"/>
</dbReference>
<dbReference type="NCBIfam" id="TIGR01574">
    <property type="entry name" value="miaB-methiolase"/>
    <property type="match status" value="1"/>
</dbReference>
<evidence type="ECO:0000313" key="10">
    <source>
        <dbReference type="EMBL" id="VAX20383.1"/>
    </source>
</evidence>
<dbReference type="GO" id="GO:0046872">
    <property type="term" value="F:metal ion binding"/>
    <property type="evidence" value="ECO:0007669"/>
    <property type="project" value="UniProtKB-KW"/>
</dbReference>
<comment type="cofactor">
    <cofactor evidence="1">
        <name>[4Fe-4S] cluster</name>
        <dbReference type="ChEBI" id="CHEBI:49883"/>
    </cofactor>
</comment>
<evidence type="ECO:0000256" key="2">
    <source>
        <dbReference type="ARBA" id="ARBA00022485"/>
    </source>
</evidence>
<accession>A0A3B1C6X1</accession>
<dbReference type="InterPro" id="IPR013848">
    <property type="entry name" value="Methylthiotransferase_N"/>
</dbReference>
<dbReference type="EC" id="2.8.4.3" evidence="10"/>
<dbReference type="GO" id="GO:0005829">
    <property type="term" value="C:cytosol"/>
    <property type="evidence" value="ECO:0007669"/>
    <property type="project" value="TreeGrafter"/>
</dbReference>
<sequence>MITVPKKKLAVVTLGCQMNKHDSERIAGLLSGEYDLTQRREEADFLVINTCSVRDKAEQKFFSLLGRLRPLKEANKKLVIGVAGCVAQDQARAIIKRESMVDLVFGPRALENVPAMLERFGRTGEPQVDTSDTGIVDEFSMSRESKISGWVSIMEGCNNYCSYCIVPYTRGGERSRSPESIVKEIRSLADEGYREVILLGQNVNSYGNGLLKKDLTDFPELLEKVDKIDGIERIRFVTSHPKDLSAKLTEAMANLPKVAPALHLPMQSGSDKILKRMNRMYTISHYYEKVEMLRKKVADIALTTDLIVGFPGETDKDFEATFNAVKNIEFENIFLFKYSPRRGTTAAKFSDQVSGFTTSERFERITQLQKEITDKKYGKWVGEEVEILVEGRSKKERARYTGRTPQNLIVHFQSDIDYTGEIINIRIDRAGKYSLDGQMENPISRG</sequence>
<evidence type="ECO:0000256" key="1">
    <source>
        <dbReference type="ARBA" id="ARBA00001966"/>
    </source>
</evidence>
<dbReference type="EMBL" id="UOGA01000175">
    <property type="protein sequence ID" value="VAX20383.1"/>
    <property type="molecule type" value="Genomic_DNA"/>
</dbReference>
<dbReference type="Pfam" id="PF04055">
    <property type="entry name" value="Radical_SAM"/>
    <property type="match status" value="1"/>
</dbReference>
<dbReference type="InterPro" id="IPR005839">
    <property type="entry name" value="Methylthiotransferase"/>
</dbReference>
<evidence type="ECO:0000256" key="4">
    <source>
        <dbReference type="ARBA" id="ARBA00022723"/>
    </source>
</evidence>
<dbReference type="Gene3D" id="3.80.30.20">
    <property type="entry name" value="tm_1862 like domain"/>
    <property type="match status" value="1"/>
</dbReference>
<keyword evidence="3" id="KW-0949">S-adenosyl-L-methionine</keyword>
<keyword evidence="6" id="KW-0411">Iron-sulfur</keyword>
<dbReference type="SFLD" id="SFLDG01061">
    <property type="entry name" value="methylthiotransferase"/>
    <property type="match status" value="1"/>
</dbReference>
<dbReference type="CDD" id="cd01335">
    <property type="entry name" value="Radical_SAM"/>
    <property type="match status" value="1"/>
</dbReference>
<dbReference type="InterPro" id="IPR006463">
    <property type="entry name" value="MiaB_methiolase"/>
</dbReference>
<evidence type="ECO:0000256" key="3">
    <source>
        <dbReference type="ARBA" id="ARBA00022691"/>
    </source>
</evidence>
<proteinExistence type="inferred from homology"/>
<reference evidence="10" key="1">
    <citation type="submission" date="2018-06" db="EMBL/GenBank/DDBJ databases">
        <authorList>
            <person name="Zhirakovskaya E."/>
        </authorList>
    </citation>
    <scope>NUCLEOTIDE SEQUENCE</scope>
</reference>
<dbReference type="PANTHER" id="PTHR43020">
    <property type="entry name" value="CDK5 REGULATORY SUBUNIT-ASSOCIATED PROTEIN 1"/>
    <property type="match status" value="1"/>
</dbReference>
<dbReference type="NCBIfam" id="TIGR00089">
    <property type="entry name" value="MiaB/RimO family radical SAM methylthiotransferase"/>
    <property type="match status" value="1"/>
</dbReference>
<dbReference type="HAMAP" id="MF_01864">
    <property type="entry name" value="tRNA_metthiotr_MiaB"/>
    <property type="match status" value="1"/>
</dbReference>
<dbReference type="GO" id="GO:0035597">
    <property type="term" value="F:tRNA-2-methylthio-N(6)-dimethylallyladenosine(37) synthase activity"/>
    <property type="evidence" value="ECO:0007669"/>
    <property type="project" value="UniProtKB-EC"/>
</dbReference>
<dbReference type="SFLD" id="SFLDF00273">
    <property type="entry name" value="(dimethylallyl)adenosine_tRNA"/>
    <property type="match status" value="1"/>
</dbReference>
<dbReference type="AlphaFoldDB" id="A0A3B1C6X1"/>
<dbReference type="SMART" id="SM00729">
    <property type="entry name" value="Elp3"/>
    <property type="match status" value="1"/>
</dbReference>
<dbReference type="SUPFAM" id="SSF102114">
    <property type="entry name" value="Radical SAM enzymes"/>
    <property type="match status" value="1"/>
</dbReference>
<dbReference type="PROSITE" id="PS51918">
    <property type="entry name" value="RADICAL_SAM"/>
    <property type="match status" value="1"/>
</dbReference>
<dbReference type="PROSITE" id="PS01278">
    <property type="entry name" value="MTTASE_RADICAL"/>
    <property type="match status" value="1"/>
</dbReference>
<evidence type="ECO:0000259" key="7">
    <source>
        <dbReference type="PROSITE" id="PS50926"/>
    </source>
</evidence>
<keyword evidence="4" id="KW-0479">Metal-binding</keyword>
<protein>
    <submittedName>
        <fullName evidence="10">tRNA-i(6)A37 methylthiotransferase</fullName>
        <ecNumber evidence="10">2.8.4.3</ecNumber>
    </submittedName>
</protein>